<dbReference type="InterPro" id="IPR008271">
    <property type="entry name" value="Ser/Thr_kinase_AS"/>
</dbReference>
<dbReference type="OrthoDB" id="500858at2"/>
<evidence type="ECO:0000259" key="7">
    <source>
        <dbReference type="PROSITE" id="PS50011"/>
    </source>
</evidence>
<evidence type="ECO:0000256" key="5">
    <source>
        <dbReference type="PROSITE-ProRule" id="PRU00339"/>
    </source>
</evidence>
<evidence type="ECO:0000256" key="2">
    <source>
        <dbReference type="ARBA" id="ARBA00022741"/>
    </source>
</evidence>
<evidence type="ECO:0000256" key="1">
    <source>
        <dbReference type="ARBA" id="ARBA00022679"/>
    </source>
</evidence>
<dbReference type="SUPFAM" id="SSF48452">
    <property type="entry name" value="TPR-like"/>
    <property type="match status" value="3"/>
</dbReference>
<keyword evidence="9" id="KW-1185">Reference proteome</keyword>
<proteinExistence type="predicted"/>
<keyword evidence="2 6" id="KW-0547">Nucleotide-binding</keyword>
<name>A0A5C6DAD7_9BACT</name>
<evidence type="ECO:0000256" key="3">
    <source>
        <dbReference type="ARBA" id="ARBA00022777"/>
    </source>
</evidence>
<feature type="repeat" description="TPR" evidence="5">
    <location>
        <begin position="875"/>
        <end position="908"/>
    </location>
</feature>
<evidence type="ECO:0000256" key="4">
    <source>
        <dbReference type="ARBA" id="ARBA00022840"/>
    </source>
</evidence>
<accession>A0A5C6DAD7</accession>
<sequence>MNADALDPTVARGPSLKDIFLAARELTDVNQQKRYLDEVVGDDQELRQRVEQMLAAQQGTGASPLADVAEQLRLAECELDTPERINISDHPMLGPYKLLEEIGRGGMGAVYMAQQTHPIKRKVALKVIKPGMDTREVIARFEAERQALAMMDHPHIAKVLDAGTTPEGRPYFVMELVRGVPLTEFCNAKKLALPERLKLFVNICQAVQHAHQKGIIHRDLKPSNLLVTLHDGVPVVKVIDFGVAKALNQELTERTLFTQFSQMIGTPLYMAPEQAEMSGLDIDTRSDIYSLGVVLYELLTGTTPFDRNSLSQLCVGGVRKLIKEHVPQRPSVRISTLRAKDQSTIEDRRRLVTEETATKFRQELDWIAMKAMEKDRERRYESANALAADIERYLNDEPVQACPPSMVYLLQKFAKRNKGLLTAAALLLTILTTSTIVSLVFAVQASKAQAAANKSAADAKGAQQVAETRKEYAEKAQQQAVAAKEISETNLAAALNAVDKLLEHASNPELLEIPKLQPILKDIVADSLEFYDKFEVSKADAHEVRFKAAMTRMRLANMTSQFGDVMAGLALYENAIAELDKLAREVPDDNRYGANLAIAVEAAGWIKQYHVGLPAEAQKAFERALEIDKELTELFPPSAYTSNRPQFLMDLAVVHKTQGHLEKHRALVFEVFELTGESTPQLAALLEDEDAERAAQLWLDYLEMIRPEIENSRRSKKHYVRYLLQAVPFFRRWDIEKANEMTSEAFQIAKQIITDFPDESEPRHLFSLACLAKFEMTSLNDPGLANQQLITEMRQFPPACVKILHERYAEFIVGNAEPDAALSGMIKQFPTVNAYYRYRGIIKRDRGEYDDALADFNTAINLISEDGQEDTFYDLGTYVSRGLVFFNLKEYEKALADYDFAIEKMPIQVHWNKRRSFVHFLMENYDQALADIERSLEVSPDDSSALTRIPTTQLLQCTDRTFRDGLIRLASKSLASRDRADVRMVRASLRAANGDYAGALLDYDRVLELDPNDYECRTWRVKFFGERERWDDLKAELQVTREIKPNERYYIYLSALVAIHSNDMPNYRKHCQKLLNVFADSNISMETYFTAWTCSLAPESLDDYSTAIKLARQSVDTEHDKQQYLVGLGAILMRAGEFTEAKKHLDDALEATEDSDTNSSNARYFLAMTEFQLGNLDAAQEQLTLANESALQELAATPAWNRKLTLNLLRSEAETLLKSPSQSDIPK</sequence>
<dbReference type="EC" id="2.7.11.1" evidence="8"/>
<dbReference type="PROSITE" id="PS50011">
    <property type="entry name" value="PROTEIN_KINASE_DOM"/>
    <property type="match status" value="1"/>
</dbReference>
<dbReference type="InterPro" id="IPR017441">
    <property type="entry name" value="Protein_kinase_ATP_BS"/>
</dbReference>
<dbReference type="GO" id="GO:0004674">
    <property type="term" value="F:protein serine/threonine kinase activity"/>
    <property type="evidence" value="ECO:0007669"/>
    <property type="project" value="UniProtKB-EC"/>
</dbReference>
<dbReference type="InterPro" id="IPR011009">
    <property type="entry name" value="Kinase-like_dom_sf"/>
</dbReference>
<evidence type="ECO:0000313" key="8">
    <source>
        <dbReference type="EMBL" id="TWU33852.1"/>
    </source>
</evidence>
<dbReference type="Gene3D" id="1.25.40.10">
    <property type="entry name" value="Tetratricopeptide repeat domain"/>
    <property type="match status" value="4"/>
</dbReference>
<dbReference type="SUPFAM" id="SSF56112">
    <property type="entry name" value="Protein kinase-like (PK-like)"/>
    <property type="match status" value="1"/>
</dbReference>
<dbReference type="Pfam" id="PF13424">
    <property type="entry name" value="TPR_12"/>
    <property type="match status" value="1"/>
</dbReference>
<keyword evidence="5" id="KW-0802">TPR repeat</keyword>
<evidence type="ECO:0000256" key="6">
    <source>
        <dbReference type="PROSITE-ProRule" id="PRU10141"/>
    </source>
</evidence>
<dbReference type="PANTHER" id="PTHR43289:SF6">
    <property type="entry name" value="SERINE_THREONINE-PROTEIN KINASE NEKL-3"/>
    <property type="match status" value="1"/>
</dbReference>
<dbReference type="InterPro" id="IPR000719">
    <property type="entry name" value="Prot_kinase_dom"/>
</dbReference>
<feature type="repeat" description="TPR" evidence="5">
    <location>
        <begin position="833"/>
        <end position="866"/>
    </location>
</feature>
<dbReference type="Proteomes" id="UP000319143">
    <property type="component" value="Unassembled WGS sequence"/>
</dbReference>
<gene>
    <name evidence="8" type="primary">pknB_26</name>
    <name evidence="8" type="ORF">Poly41_48520</name>
</gene>
<feature type="repeat" description="TPR" evidence="5">
    <location>
        <begin position="980"/>
        <end position="1013"/>
    </location>
</feature>
<feature type="domain" description="Protein kinase" evidence="7">
    <location>
        <begin position="96"/>
        <end position="394"/>
    </location>
</feature>
<dbReference type="Gene3D" id="3.30.200.20">
    <property type="entry name" value="Phosphorylase Kinase, domain 1"/>
    <property type="match status" value="1"/>
</dbReference>
<evidence type="ECO:0000313" key="9">
    <source>
        <dbReference type="Proteomes" id="UP000319143"/>
    </source>
</evidence>
<keyword evidence="1 8" id="KW-0808">Transferase</keyword>
<protein>
    <submittedName>
        <fullName evidence="8">Serine/threonine-protein kinase PknB</fullName>
        <ecNumber evidence="8">2.7.11.1</ecNumber>
    </submittedName>
</protein>
<reference evidence="8 9" key="1">
    <citation type="submission" date="2019-02" db="EMBL/GenBank/DDBJ databases">
        <title>Deep-cultivation of Planctomycetes and their phenomic and genomic characterization uncovers novel biology.</title>
        <authorList>
            <person name="Wiegand S."/>
            <person name="Jogler M."/>
            <person name="Boedeker C."/>
            <person name="Pinto D."/>
            <person name="Vollmers J."/>
            <person name="Rivas-Marin E."/>
            <person name="Kohn T."/>
            <person name="Peeters S.H."/>
            <person name="Heuer A."/>
            <person name="Rast P."/>
            <person name="Oberbeckmann S."/>
            <person name="Bunk B."/>
            <person name="Jeske O."/>
            <person name="Meyerdierks A."/>
            <person name="Storesund J.E."/>
            <person name="Kallscheuer N."/>
            <person name="Luecker S."/>
            <person name="Lage O.M."/>
            <person name="Pohl T."/>
            <person name="Merkel B.J."/>
            <person name="Hornburger P."/>
            <person name="Mueller R.-W."/>
            <person name="Bruemmer F."/>
            <person name="Labrenz M."/>
            <person name="Spormann A.M."/>
            <person name="Op Den Camp H."/>
            <person name="Overmann J."/>
            <person name="Amann R."/>
            <person name="Jetten M.S.M."/>
            <person name="Mascher T."/>
            <person name="Medema M.H."/>
            <person name="Devos D.P."/>
            <person name="Kaster A.-K."/>
            <person name="Ovreas L."/>
            <person name="Rohde M."/>
            <person name="Galperin M.Y."/>
            <person name="Jogler C."/>
        </authorList>
    </citation>
    <scope>NUCLEOTIDE SEQUENCE [LARGE SCALE GENOMIC DNA]</scope>
    <source>
        <strain evidence="8 9">Poly41</strain>
    </source>
</reference>
<dbReference type="EMBL" id="SJPV01000009">
    <property type="protein sequence ID" value="TWU33852.1"/>
    <property type="molecule type" value="Genomic_DNA"/>
</dbReference>
<dbReference type="AlphaFoldDB" id="A0A5C6DAD7"/>
<dbReference type="Pfam" id="PF00069">
    <property type="entry name" value="Pkinase"/>
    <property type="match status" value="1"/>
</dbReference>
<dbReference type="Gene3D" id="1.10.510.10">
    <property type="entry name" value="Transferase(Phosphotransferase) domain 1"/>
    <property type="match status" value="1"/>
</dbReference>
<dbReference type="PROSITE" id="PS00107">
    <property type="entry name" value="PROTEIN_KINASE_ATP"/>
    <property type="match status" value="1"/>
</dbReference>
<dbReference type="PROSITE" id="PS50005">
    <property type="entry name" value="TPR"/>
    <property type="match status" value="4"/>
</dbReference>
<dbReference type="InterPro" id="IPR011990">
    <property type="entry name" value="TPR-like_helical_dom_sf"/>
</dbReference>
<comment type="caution">
    <text evidence="8">The sequence shown here is derived from an EMBL/GenBank/DDBJ whole genome shotgun (WGS) entry which is preliminary data.</text>
</comment>
<dbReference type="InterPro" id="IPR019734">
    <property type="entry name" value="TPR_rpt"/>
</dbReference>
<dbReference type="RefSeq" id="WP_146529271.1">
    <property type="nucleotide sequence ID" value="NZ_SJPV01000009.1"/>
</dbReference>
<dbReference type="CDD" id="cd14014">
    <property type="entry name" value="STKc_PknB_like"/>
    <property type="match status" value="1"/>
</dbReference>
<keyword evidence="3 8" id="KW-0418">Kinase</keyword>
<feature type="repeat" description="TPR" evidence="5">
    <location>
        <begin position="1122"/>
        <end position="1155"/>
    </location>
</feature>
<dbReference type="SMART" id="SM00220">
    <property type="entry name" value="S_TKc"/>
    <property type="match status" value="1"/>
</dbReference>
<dbReference type="SMART" id="SM00028">
    <property type="entry name" value="TPR"/>
    <property type="match status" value="5"/>
</dbReference>
<dbReference type="GO" id="GO:0005524">
    <property type="term" value="F:ATP binding"/>
    <property type="evidence" value="ECO:0007669"/>
    <property type="project" value="UniProtKB-UniRule"/>
</dbReference>
<dbReference type="PANTHER" id="PTHR43289">
    <property type="entry name" value="MITOGEN-ACTIVATED PROTEIN KINASE KINASE KINASE 20-RELATED"/>
    <property type="match status" value="1"/>
</dbReference>
<keyword evidence="4 6" id="KW-0067">ATP-binding</keyword>
<feature type="binding site" evidence="6">
    <location>
        <position position="126"/>
    </location>
    <ligand>
        <name>ATP</name>
        <dbReference type="ChEBI" id="CHEBI:30616"/>
    </ligand>
</feature>
<organism evidence="8 9">
    <name type="scientific">Novipirellula artificiosorum</name>
    <dbReference type="NCBI Taxonomy" id="2528016"/>
    <lineage>
        <taxon>Bacteria</taxon>
        <taxon>Pseudomonadati</taxon>
        <taxon>Planctomycetota</taxon>
        <taxon>Planctomycetia</taxon>
        <taxon>Pirellulales</taxon>
        <taxon>Pirellulaceae</taxon>
        <taxon>Novipirellula</taxon>
    </lineage>
</organism>
<dbReference type="PROSITE" id="PS00108">
    <property type="entry name" value="PROTEIN_KINASE_ST"/>
    <property type="match status" value="1"/>
</dbReference>